<reference evidence="5" key="1">
    <citation type="submission" date="2021-01" db="EMBL/GenBank/DDBJ databases">
        <authorList>
            <consortium name="Genoscope - CEA"/>
            <person name="William W."/>
        </authorList>
    </citation>
    <scope>NUCLEOTIDE SEQUENCE</scope>
</reference>
<evidence type="ECO:0000259" key="3">
    <source>
        <dbReference type="Pfam" id="PF03446"/>
    </source>
</evidence>
<dbReference type="PANTHER" id="PTHR43060:SF15">
    <property type="entry name" value="3-HYDROXYISOBUTYRATE DEHYDROGENASE-LIKE 1, MITOCHONDRIAL-RELATED"/>
    <property type="match status" value="1"/>
</dbReference>
<sequence>MNIGWIGTGVMGVSMCKHILKAGHKLRIYNRTFAKAQPLVEAGAEFVQPRELAQNSDAVFLMLGYPKDVEQVVLGDQGILNHMKKGTVLVDHTTSSPELAERIFKEAKEKGIDSIDAPVSGGDIGAREGRLVVMCGGEQKGLDRINDVLKVYSGNVQLMGSAGLGQHTKMVNQIVLAGNMIGTVEGLLYGHKCGLNLEQLINTIKSGAANSTAWSVLGLRMVKGDFEPGFYVEHFIKDLSIGINEANRMNLSLPGLALVKQLYHALVAQGGGRNGTQALLLALERLNNHKIR</sequence>
<protein>
    <recommendedName>
        <fullName evidence="7">3-hydroxyisobutyrate dehydrogenase</fullName>
    </recommendedName>
</protein>
<gene>
    <name evidence="5" type="ORF">PPRIM_AZ9-3.1.T0750082</name>
</gene>
<proteinExistence type="predicted"/>
<keyword evidence="6" id="KW-1185">Reference proteome</keyword>
<evidence type="ECO:0008006" key="7">
    <source>
        <dbReference type="Google" id="ProtNLM"/>
    </source>
</evidence>
<evidence type="ECO:0000259" key="4">
    <source>
        <dbReference type="Pfam" id="PF14833"/>
    </source>
</evidence>
<comment type="caution">
    <text evidence="5">The sequence shown here is derived from an EMBL/GenBank/DDBJ whole genome shotgun (WGS) entry which is preliminary data.</text>
</comment>
<dbReference type="InterPro" id="IPR015815">
    <property type="entry name" value="HIBADH-related"/>
</dbReference>
<dbReference type="Proteomes" id="UP000688137">
    <property type="component" value="Unassembled WGS sequence"/>
</dbReference>
<dbReference type="InterPro" id="IPR029154">
    <property type="entry name" value="HIBADH-like_NADP-bd"/>
</dbReference>
<dbReference type="InterPro" id="IPR006115">
    <property type="entry name" value="6PGDH_NADP-bd"/>
</dbReference>
<dbReference type="AlphaFoldDB" id="A0A8S1N264"/>
<evidence type="ECO:0000256" key="2">
    <source>
        <dbReference type="ARBA" id="ARBA00023027"/>
    </source>
</evidence>
<evidence type="ECO:0000313" key="6">
    <source>
        <dbReference type="Proteomes" id="UP000688137"/>
    </source>
</evidence>
<dbReference type="Pfam" id="PF03446">
    <property type="entry name" value="NAD_binding_2"/>
    <property type="match status" value="1"/>
</dbReference>
<keyword evidence="1" id="KW-0560">Oxidoreductase</keyword>
<dbReference type="PIRSF" id="PIRSF000103">
    <property type="entry name" value="HIBADH"/>
    <property type="match status" value="1"/>
</dbReference>
<dbReference type="EMBL" id="CAJJDM010000078">
    <property type="protein sequence ID" value="CAD8085812.1"/>
    <property type="molecule type" value="Genomic_DNA"/>
</dbReference>
<keyword evidence="2" id="KW-0520">NAD</keyword>
<dbReference type="Pfam" id="PF14833">
    <property type="entry name" value="NAD_binding_11"/>
    <property type="match status" value="1"/>
</dbReference>
<name>A0A8S1N264_PARPR</name>
<feature type="domain" description="3-hydroxyisobutyrate dehydrogenase-like NAD-binding" evidence="4">
    <location>
        <begin position="163"/>
        <end position="280"/>
    </location>
</feature>
<dbReference type="GO" id="GO:0050661">
    <property type="term" value="F:NADP binding"/>
    <property type="evidence" value="ECO:0007669"/>
    <property type="project" value="InterPro"/>
</dbReference>
<organism evidence="5 6">
    <name type="scientific">Paramecium primaurelia</name>
    <dbReference type="NCBI Taxonomy" id="5886"/>
    <lineage>
        <taxon>Eukaryota</taxon>
        <taxon>Sar</taxon>
        <taxon>Alveolata</taxon>
        <taxon>Ciliophora</taxon>
        <taxon>Intramacronucleata</taxon>
        <taxon>Oligohymenophorea</taxon>
        <taxon>Peniculida</taxon>
        <taxon>Parameciidae</taxon>
        <taxon>Paramecium</taxon>
    </lineage>
</organism>
<evidence type="ECO:0000256" key="1">
    <source>
        <dbReference type="ARBA" id="ARBA00023002"/>
    </source>
</evidence>
<feature type="domain" description="6-phosphogluconate dehydrogenase NADP-binding" evidence="3">
    <location>
        <begin position="2"/>
        <end position="160"/>
    </location>
</feature>
<dbReference type="GO" id="GO:0051287">
    <property type="term" value="F:NAD binding"/>
    <property type="evidence" value="ECO:0007669"/>
    <property type="project" value="InterPro"/>
</dbReference>
<dbReference type="PANTHER" id="PTHR43060">
    <property type="entry name" value="3-HYDROXYISOBUTYRATE DEHYDROGENASE-LIKE 1, MITOCHONDRIAL-RELATED"/>
    <property type="match status" value="1"/>
</dbReference>
<evidence type="ECO:0000313" key="5">
    <source>
        <dbReference type="EMBL" id="CAD8085812.1"/>
    </source>
</evidence>
<dbReference type="OMA" id="VWTGEDG"/>
<accession>A0A8S1N264</accession>